<keyword evidence="3" id="KW-1185">Reference proteome</keyword>
<feature type="compositionally biased region" description="Low complexity" evidence="1">
    <location>
        <begin position="138"/>
        <end position="156"/>
    </location>
</feature>
<dbReference type="Proteomes" id="UP001480595">
    <property type="component" value="Unassembled WGS sequence"/>
</dbReference>
<feature type="region of interest" description="Disordered" evidence="1">
    <location>
        <begin position="82"/>
        <end position="156"/>
    </location>
</feature>
<proteinExistence type="predicted"/>
<sequence>MSVRHVKSPVNEQALRDASITLAKIEKDFFAEFAHIRESMIRSIEAYNAFLKQRDELMSRRTALIREVSAFDPEAAIQLEAGTRHYEDPEGSTSVELPKSPRSSQRRTARAASSGPHPQPRTPSPRRLRRKQPPAPPSTSVVAAKNATAPPPATTRLTVLPPIQTIKTDHVTKEHYWVFDFAAGRDRTALYILRCPSSTCDNPIFSKHPLRQGRAERHFESCGVKFRNTADLVRRYAHVDFELASLLTGSRWVVVPGRKGREVKRTWAKAHNLRLLAGDEVHLACENLE</sequence>
<dbReference type="RefSeq" id="XP_066718486.1">
    <property type="nucleotide sequence ID" value="XM_066856319.1"/>
</dbReference>
<organism evidence="2 3">
    <name type="scientific">Apiospora phragmitis</name>
    <dbReference type="NCBI Taxonomy" id="2905665"/>
    <lineage>
        <taxon>Eukaryota</taxon>
        <taxon>Fungi</taxon>
        <taxon>Dikarya</taxon>
        <taxon>Ascomycota</taxon>
        <taxon>Pezizomycotina</taxon>
        <taxon>Sordariomycetes</taxon>
        <taxon>Xylariomycetidae</taxon>
        <taxon>Amphisphaeriales</taxon>
        <taxon>Apiosporaceae</taxon>
        <taxon>Apiospora</taxon>
    </lineage>
</organism>
<evidence type="ECO:0000313" key="3">
    <source>
        <dbReference type="Proteomes" id="UP001480595"/>
    </source>
</evidence>
<comment type="caution">
    <text evidence="2">The sequence shown here is derived from an EMBL/GenBank/DDBJ whole genome shotgun (WGS) entry which is preliminary data.</text>
</comment>
<dbReference type="GeneID" id="92089382"/>
<accession>A0ABR1VRX1</accession>
<name>A0ABR1VRX1_9PEZI</name>
<reference evidence="2 3" key="1">
    <citation type="submission" date="2023-01" db="EMBL/GenBank/DDBJ databases">
        <title>Analysis of 21 Apiospora genomes using comparative genomics revels a genus with tremendous synthesis potential of carbohydrate active enzymes and secondary metabolites.</title>
        <authorList>
            <person name="Sorensen T."/>
        </authorList>
    </citation>
    <scope>NUCLEOTIDE SEQUENCE [LARGE SCALE GENOMIC DNA]</scope>
    <source>
        <strain evidence="2 3">CBS 135458</strain>
    </source>
</reference>
<dbReference type="EMBL" id="JAQQWL010000005">
    <property type="protein sequence ID" value="KAK8074011.1"/>
    <property type="molecule type" value="Genomic_DNA"/>
</dbReference>
<evidence type="ECO:0000256" key="1">
    <source>
        <dbReference type="SAM" id="MobiDB-lite"/>
    </source>
</evidence>
<evidence type="ECO:0000313" key="2">
    <source>
        <dbReference type="EMBL" id="KAK8074011.1"/>
    </source>
</evidence>
<protein>
    <submittedName>
        <fullName evidence="2">Uncharacterized protein</fullName>
    </submittedName>
</protein>
<gene>
    <name evidence="2" type="ORF">PG994_004910</name>
</gene>